<dbReference type="CDD" id="cd07505">
    <property type="entry name" value="HAD_BPGM-like"/>
    <property type="match status" value="1"/>
</dbReference>
<dbReference type="PANTHER" id="PTHR18901">
    <property type="entry name" value="2-DEOXYGLUCOSE-6-PHOSPHATE PHOSPHATASE 2"/>
    <property type="match status" value="1"/>
</dbReference>
<dbReference type="EMBL" id="JACOPE010000001">
    <property type="protein sequence ID" value="MBC5682872.1"/>
    <property type="molecule type" value="Genomic_DNA"/>
</dbReference>
<dbReference type="PANTHER" id="PTHR18901:SF38">
    <property type="entry name" value="PSEUDOURIDINE-5'-PHOSPHATASE"/>
    <property type="match status" value="1"/>
</dbReference>
<keyword evidence="2" id="KW-1185">Reference proteome</keyword>
<dbReference type="SUPFAM" id="SSF56784">
    <property type="entry name" value="HAD-like"/>
    <property type="match status" value="1"/>
</dbReference>
<protein>
    <submittedName>
        <fullName evidence="1">HAD family phosphatase</fullName>
    </submittedName>
</protein>
<evidence type="ECO:0000313" key="1">
    <source>
        <dbReference type="EMBL" id="MBC5682872.1"/>
    </source>
</evidence>
<dbReference type="InterPro" id="IPR036412">
    <property type="entry name" value="HAD-like_sf"/>
</dbReference>
<organism evidence="1 2">
    <name type="scientific">Ruminococcus hominis</name>
    <dbReference type="NCBI Taxonomy" id="2763065"/>
    <lineage>
        <taxon>Bacteria</taxon>
        <taxon>Bacillati</taxon>
        <taxon>Bacillota</taxon>
        <taxon>Clostridia</taxon>
        <taxon>Eubacteriales</taxon>
        <taxon>Oscillospiraceae</taxon>
        <taxon>Ruminococcus</taxon>
    </lineage>
</organism>
<dbReference type="Gene3D" id="3.40.50.1000">
    <property type="entry name" value="HAD superfamily/HAD-like"/>
    <property type="match status" value="1"/>
</dbReference>
<dbReference type="InterPro" id="IPR023214">
    <property type="entry name" value="HAD_sf"/>
</dbReference>
<dbReference type="SFLD" id="SFLDG01135">
    <property type="entry name" value="C1.5.6:_HAD__Beta-PGM__Phospha"/>
    <property type="match status" value="1"/>
</dbReference>
<gene>
    <name evidence="1" type="ORF">H8S40_04705</name>
</gene>
<dbReference type="SFLD" id="SFLDG01129">
    <property type="entry name" value="C1.5:_HAD__Beta-PGM__Phosphata"/>
    <property type="match status" value="1"/>
</dbReference>
<proteinExistence type="predicted"/>
<reference evidence="1 2" key="1">
    <citation type="submission" date="2020-08" db="EMBL/GenBank/DDBJ databases">
        <title>Genome public.</title>
        <authorList>
            <person name="Liu C."/>
            <person name="Sun Q."/>
        </authorList>
    </citation>
    <scope>NUCLEOTIDE SEQUENCE [LARGE SCALE GENOMIC DNA]</scope>
    <source>
        <strain evidence="1 2">NSJ-13</strain>
    </source>
</reference>
<dbReference type="Gene3D" id="1.10.150.240">
    <property type="entry name" value="Putative phosphatase, domain 2"/>
    <property type="match status" value="1"/>
</dbReference>
<accession>A0ABR7G609</accession>
<dbReference type="Pfam" id="PF13419">
    <property type="entry name" value="HAD_2"/>
    <property type="match status" value="1"/>
</dbReference>
<comment type="caution">
    <text evidence="1">The sequence shown here is derived from an EMBL/GenBank/DDBJ whole genome shotgun (WGS) entry which is preliminary data.</text>
</comment>
<evidence type="ECO:0000313" key="2">
    <source>
        <dbReference type="Proteomes" id="UP000631576"/>
    </source>
</evidence>
<dbReference type="InterPro" id="IPR041492">
    <property type="entry name" value="HAD_2"/>
</dbReference>
<name>A0ABR7G609_9FIRM</name>
<dbReference type="PRINTS" id="PR00413">
    <property type="entry name" value="HADHALOGNASE"/>
</dbReference>
<dbReference type="SFLD" id="SFLDS00003">
    <property type="entry name" value="Haloacid_Dehalogenase"/>
    <property type="match status" value="1"/>
</dbReference>
<dbReference type="InterPro" id="IPR023198">
    <property type="entry name" value="PGP-like_dom2"/>
</dbReference>
<dbReference type="RefSeq" id="WP_186864692.1">
    <property type="nucleotide sequence ID" value="NZ_JACOPE010000001.1"/>
</dbReference>
<dbReference type="Proteomes" id="UP000631576">
    <property type="component" value="Unassembled WGS sequence"/>
</dbReference>
<sequence>MIKAVLFDMDGVIFDTERINAKGWKKVAARNKIALTDERIGMLRGRTADVARNLFHEWFGDEVDYDEARGARLEMLMQHLDEHGTPLKPGVREIFSYLKENHIKTALATSTQRERVEMYFEKGNLPLQFDATVCGREVKNGKPAPDVFLKAAELLGLEPGECLVIEDSYNGIRAANAAGCQVVMVPDMDEPTEETKAVCTQTLESLYDVIRYLDELKELSEK</sequence>
<dbReference type="NCBIfam" id="TIGR01509">
    <property type="entry name" value="HAD-SF-IA-v3"/>
    <property type="match status" value="1"/>
</dbReference>
<dbReference type="InterPro" id="IPR006439">
    <property type="entry name" value="HAD-SF_hydro_IA"/>
</dbReference>